<feature type="transmembrane region" description="Helical" evidence="5">
    <location>
        <begin position="105"/>
        <end position="127"/>
    </location>
</feature>
<feature type="transmembrane region" description="Helical" evidence="5">
    <location>
        <begin position="32"/>
        <end position="52"/>
    </location>
</feature>
<dbReference type="GO" id="GO:0016020">
    <property type="term" value="C:membrane"/>
    <property type="evidence" value="ECO:0007669"/>
    <property type="project" value="UniProtKB-SubCell"/>
</dbReference>
<keyword evidence="2 5" id="KW-0812">Transmembrane</keyword>
<keyword evidence="3 5" id="KW-1133">Transmembrane helix</keyword>
<evidence type="ECO:0000256" key="4">
    <source>
        <dbReference type="ARBA" id="ARBA00023136"/>
    </source>
</evidence>
<dbReference type="PATRIC" id="fig|1122180.6.peg.243"/>
<keyword evidence="8" id="KW-1185">Reference proteome</keyword>
<dbReference type="Proteomes" id="UP000025047">
    <property type="component" value="Unassembled WGS sequence"/>
</dbReference>
<keyword evidence="4 5" id="KW-0472">Membrane</keyword>
<feature type="domain" description="Yip1" evidence="6">
    <location>
        <begin position="12"/>
        <end position="179"/>
    </location>
</feature>
<feature type="transmembrane region" description="Helical" evidence="5">
    <location>
        <begin position="165"/>
        <end position="189"/>
    </location>
</feature>
<feature type="transmembrane region" description="Helical" evidence="5">
    <location>
        <begin position="72"/>
        <end position="93"/>
    </location>
</feature>
<dbReference type="OrthoDB" id="7872013at2"/>
<reference evidence="7 8" key="1">
    <citation type="submission" date="2013-03" db="EMBL/GenBank/DDBJ databases">
        <authorList>
            <person name="Fiebig A."/>
            <person name="Goeker M."/>
            <person name="Klenk H.-P.P."/>
        </authorList>
    </citation>
    <scope>NUCLEOTIDE SEQUENCE [LARGE SCALE GENOMIC DNA]</scope>
    <source>
        <strain evidence="7 8">DSM 17492</strain>
    </source>
</reference>
<dbReference type="STRING" id="1122180.Lokhon_00239"/>
<evidence type="ECO:0000259" key="6">
    <source>
        <dbReference type="Pfam" id="PF04893"/>
    </source>
</evidence>
<evidence type="ECO:0000256" key="5">
    <source>
        <dbReference type="SAM" id="Phobius"/>
    </source>
</evidence>
<proteinExistence type="predicted"/>
<accession>A0A017HIS9</accession>
<evidence type="ECO:0000313" key="8">
    <source>
        <dbReference type="Proteomes" id="UP000025047"/>
    </source>
</evidence>
<dbReference type="EMBL" id="APGJ01000001">
    <property type="protein sequence ID" value="EYD73684.1"/>
    <property type="molecule type" value="Genomic_DNA"/>
</dbReference>
<evidence type="ECO:0000313" key="7">
    <source>
        <dbReference type="EMBL" id="EYD73684.1"/>
    </source>
</evidence>
<sequence length="198" mass="20259">MWSYMTDLLRLSLRAPGDAAARLLATFPGTAAAWQGLVLVTCVSVVLTALIQGAMPMMPMEGAATGFGLTPFVYAGLLGVSLVLLAGGMTAAGRVLGGAGRFGQALALVVWLEVLAMALRLVQGVLILVLPPLAGLVGLAGLVWLFWCLARFIQTLHGFSGIGRAVVALFLAFLAIGTGLALVLALTGLTVQGGLSNV</sequence>
<dbReference type="HOGENOM" id="CLU_117637_0_0_5"/>
<protein>
    <recommendedName>
        <fullName evidence="6">Yip1 domain-containing protein</fullName>
    </recommendedName>
</protein>
<gene>
    <name evidence="7" type="ORF">Lokhon_00239</name>
</gene>
<organism evidence="7 8">
    <name type="scientific">Limimaricola hongkongensis DSM 17492</name>
    <dbReference type="NCBI Taxonomy" id="1122180"/>
    <lineage>
        <taxon>Bacteria</taxon>
        <taxon>Pseudomonadati</taxon>
        <taxon>Pseudomonadota</taxon>
        <taxon>Alphaproteobacteria</taxon>
        <taxon>Rhodobacterales</taxon>
        <taxon>Paracoccaceae</taxon>
        <taxon>Limimaricola</taxon>
    </lineage>
</organism>
<evidence type="ECO:0000256" key="2">
    <source>
        <dbReference type="ARBA" id="ARBA00022692"/>
    </source>
</evidence>
<dbReference type="AlphaFoldDB" id="A0A017HIS9"/>
<dbReference type="Pfam" id="PF04893">
    <property type="entry name" value="Yip1"/>
    <property type="match status" value="1"/>
</dbReference>
<feature type="transmembrane region" description="Helical" evidence="5">
    <location>
        <begin position="133"/>
        <end position="153"/>
    </location>
</feature>
<comment type="caution">
    <text evidence="7">The sequence shown here is derived from an EMBL/GenBank/DDBJ whole genome shotgun (WGS) entry which is preliminary data.</text>
</comment>
<evidence type="ECO:0000256" key="3">
    <source>
        <dbReference type="ARBA" id="ARBA00022989"/>
    </source>
</evidence>
<evidence type="ECO:0000256" key="1">
    <source>
        <dbReference type="ARBA" id="ARBA00004141"/>
    </source>
</evidence>
<dbReference type="eggNOG" id="ENOG50330GG">
    <property type="taxonomic scope" value="Bacteria"/>
</dbReference>
<comment type="subcellular location">
    <subcellularLocation>
        <location evidence="1">Membrane</location>
        <topology evidence="1">Multi-pass membrane protein</topology>
    </subcellularLocation>
</comment>
<dbReference type="InterPro" id="IPR006977">
    <property type="entry name" value="Yip1_dom"/>
</dbReference>
<name>A0A017HIS9_9RHOB</name>